<feature type="compositionally biased region" description="Low complexity" evidence="1">
    <location>
        <begin position="422"/>
        <end position="431"/>
    </location>
</feature>
<organism evidence="3 4">
    <name type="scientific">Acrodontium crateriforme</name>
    <dbReference type="NCBI Taxonomy" id="150365"/>
    <lineage>
        <taxon>Eukaryota</taxon>
        <taxon>Fungi</taxon>
        <taxon>Dikarya</taxon>
        <taxon>Ascomycota</taxon>
        <taxon>Pezizomycotina</taxon>
        <taxon>Dothideomycetes</taxon>
        <taxon>Dothideomycetidae</taxon>
        <taxon>Mycosphaerellales</taxon>
        <taxon>Teratosphaeriaceae</taxon>
        <taxon>Acrodontium</taxon>
    </lineage>
</organism>
<accession>A0AAQ3M100</accession>
<feature type="region of interest" description="Disordered" evidence="1">
    <location>
        <begin position="241"/>
        <end position="329"/>
    </location>
</feature>
<evidence type="ECO:0000259" key="2">
    <source>
        <dbReference type="Pfam" id="PF25080"/>
    </source>
</evidence>
<feature type="compositionally biased region" description="Polar residues" evidence="1">
    <location>
        <begin position="84"/>
        <end position="97"/>
    </location>
</feature>
<feature type="compositionally biased region" description="Low complexity" evidence="1">
    <location>
        <begin position="450"/>
        <end position="465"/>
    </location>
</feature>
<feature type="region of interest" description="Disordered" evidence="1">
    <location>
        <begin position="73"/>
        <end position="113"/>
    </location>
</feature>
<sequence>MPPRASLTSAFPVTDANNEVVCPLQNQDGSGCRKRCLGEKRFRSMQEHIRRAHPEYYIPKLPATKESFELMITSPPHERPQPDHSPNNTHHGLSLSQPHHLPPHTDSTGLSPAFHFDTGLGSSFEGYPSLSTHDGGYYTAGDTEAAAIFHSMQAQQRSSDEYRRGSLMPTASAAAALAQLQYRRADPEWGGNDMAGQVIFPRIQMSPTLTEADFLQNYYADQNDIKSNHFSVDPTLDDDDDSAAFLNDHSGFPTSSNHDPSSLLHSSLAHSPPDRSATLPPLQRFGSRSQSARPRKNSLTHQARLAKHERKRSKEFAKRHSGDRKAFSAEPSAAAIYGKRWEDLIDAATSATEEEGSRDLTPIPASPYQSPSVTGRTPLPPFALGSQFQSFQASPLNRALTPPPAPDNNSNLDLQPFPSVDSSLSSSAGGAHAHHNSADSSGSQFHIMNPSSMDSSSASAVPSQSSPLFTSASTAASSSAPQSHPQLSRQPVQIYCAGCRHLTILKESFACTNCICGLCATCVDAIMSGQSRGRMSMCPRCNGMDSSFKPFQLDLR</sequence>
<feature type="region of interest" description="Disordered" evidence="1">
    <location>
        <begin position="349"/>
        <end position="384"/>
    </location>
</feature>
<proteinExistence type="predicted"/>
<feature type="compositionally biased region" description="Basic and acidic residues" evidence="1">
    <location>
        <begin position="312"/>
        <end position="327"/>
    </location>
</feature>
<dbReference type="EMBL" id="CP138580">
    <property type="protein sequence ID" value="WPG98057.1"/>
    <property type="molecule type" value="Genomic_DNA"/>
</dbReference>
<keyword evidence="4" id="KW-1185">Reference proteome</keyword>
<gene>
    <name evidence="3" type="ORF">R9X50_00084200</name>
</gene>
<feature type="compositionally biased region" description="Low complexity" evidence="1">
    <location>
        <begin position="255"/>
        <end position="271"/>
    </location>
</feature>
<feature type="domain" description="RING zinc finger-like" evidence="2">
    <location>
        <begin position="494"/>
        <end position="541"/>
    </location>
</feature>
<evidence type="ECO:0000256" key="1">
    <source>
        <dbReference type="SAM" id="MobiDB-lite"/>
    </source>
</evidence>
<evidence type="ECO:0000313" key="4">
    <source>
        <dbReference type="Proteomes" id="UP001303373"/>
    </source>
</evidence>
<feature type="region of interest" description="Disordered" evidence="1">
    <location>
        <begin position="396"/>
        <end position="465"/>
    </location>
</feature>
<evidence type="ECO:0000313" key="3">
    <source>
        <dbReference type="EMBL" id="WPG98057.1"/>
    </source>
</evidence>
<dbReference type="Proteomes" id="UP001303373">
    <property type="component" value="Chromosome 1"/>
</dbReference>
<dbReference type="AlphaFoldDB" id="A0AAQ3M100"/>
<reference evidence="3 4" key="1">
    <citation type="submission" date="2023-11" db="EMBL/GenBank/DDBJ databases">
        <title>An acidophilic fungus is an integral part of prey digestion in a carnivorous sundew plant.</title>
        <authorList>
            <person name="Tsai I.J."/>
        </authorList>
    </citation>
    <scope>NUCLEOTIDE SEQUENCE [LARGE SCALE GENOMIC DNA]</scope>
    <source>
        <strain evidence="3">169a</strain>
    </source>
</reference>
<feature type="compositionally biased region" description="Basic residues" evidence="1">
    <location>
        <begin position="293"/>
        <end position="311"/>
    </location>
</feature>
<protein>
    <recommendedName>
        <fullName evidence="2">RING zinc finger-like domain-containing protein</fullName>
    </recommendedName>
</protein>
<name>A0AAQ3M100_9PEZI</name>
<dbReference type="Pfam" id="PF25080">
    <property type="entry name" value="zf_RING-like"/>
    <property type="match status" value="1"/>
</dbReference>
<dbReference type="InterPro" id="IPR056929">
    <property type="entry name" value="Znf_RING-like"/>
</dbReference>